<evidence type="ECO:0000313" key="5">
    <source>
        <dbReference type="EMBL" id="KOO22492.1"/>
    </source>
</evidence>
<dbReference type="PROSITE" id="PS51228">
    <property type="entry name" value="ACB_2"/>
    <property type="match status" value="1"/>
</dbReference>
<feature type="repeat" description="ANK" evidence="1">
    <location>
        <begin position="105"/>
        <end position="137"/>
    </location>
</feature>
<dbReference type="Pfam" id="PF14226">
    <property type="entry name" value="DIOX_N"/>
    <property type="match status" value="1"/>
</dbReference>
<evidence type="ECO:0000256" key="2">
    <source>
        <dbReference type="SAM" id="MobiDB-lite"/>
    </source>
</evidence>
<protein>
    <submittedName>
        <fullName evidence="5">2og-fe oxygenase</fullName>
    </submittedName>
</protein>
<feature type="region of interest" description="Disordered" evidence="2">
    <location>
        <begin position="22"/>
        <end position="46"/>
    </location>
</feature>
<dbReference type="InterPro" id="IPR050231">
    <property type="entry name" value="Iron_ascorbate_oxido_reductase"/>
</dbReference>
<dbReference type="GO" id="GO:0000062">
    <property type="term" value="F:fatty-acyl-CoA binding"/>
    <property type="evidence" value="ECO:0007669"/>
    <property type="project" value="InterPro"/>
</dbReference>
<dbReference type="PROSITE" id="PS51471">
    <property type="entry name" value="FE2OG_OXY"/>
    <property type="match status" value="1"/>
</dbReference>
<reference evidence="6" key="1">
    <citation type="journal article" date="2015" name="PLoS Genet.">
        <title>Genome Sequence and Transcriptome Analyses of Chrysochromulina tobin: Metabolic Tools for Enhanced Algal Fitness in the Prominent Order Prymnesiales (Haptophyceae).</title>
        <authorList>
            <person name="Hovde B.T."/>
            <person name="Deodato C.R."/>
            <person name="Hunsperger H.M."/>
            <person name="Ryken S.A."/>
            <person name="Yost W."/>
            <person name="Jha R.K."/>
            <person name="Patterson J."/>
            <person name="Monnat R.J. Jr."/>
            <person name="Barlow S.B."/>
            <person name="Starkenburg S.R."/>
            <person name="Cattolico R.A."/>
        </authorList>
    </citation>
    <scope>NUCLEOTIDE SEQUENCE</scope>
    <source>
        <strain evidence="6">CCMP291</strain>
    </source>
</reference>
<dbReference type="SUPFAM" id="SSF48403">
    <property type="entry name" value="Ankyrin repeat"/>
    <property type="match status" value="1"/>
</dbReference>
<dbReference type="InterPro" id="IPR000582">
    <property type="entry name" value="Acyl-CoA-binding_protein"/>
</dbReference>
<organism evidence="5 6">
    <name type="scientific">Chrysochromulina tobinii</name>
    <dbReference type="NCBI Taxonomy" id="1460289"/>
    <lineage>
        <taxon>Eukaryota</taxon>
        <taxon>Haptista</taxon>
        <taxon>Haptophyta</taxon>
        <taxon>Prymnesiophyceae</taxon>
        <taxon>Prymnesiales</taxon>
        <taxon>Chrysochromulinaceae</taxon>
        <taxon>Chrysochromulina</taxon>
    </lineage>
</organism>
<evidence type="ECO:0000259" key="3">
    <source>
        <dbReference type="PROSITE" id="PS51228"/>
    </source>
</evidence>
<dbReference type="Gene3D" id="1.25.40.20">
    <property type="entry name" value="Ankyrin repeat-containing domain"/>
    <property type="match status" value="2"/>
</dbReference>
<dbReference type="OrthoDB" id="288590at2759"/>
<dbReference type="Proteomes" id="UP000037460">
    <property type="component" value="Unassembled WGS sequence"/>
</dbReference>
<evidence type="ECO:0000259" key="4">
    <source>
        <dbReference type="PROSITE" id="PS51471"/>
    </source>
</evidence>
<name>A0A0M0J838_9EUKA</name>
<dbReference type="EMBL" id="JWZX01003273">
    <property type="protein sequence ID" value="KOO22492.1"/>
    <property type="molecule type" value="Genomic_DNA"/>
</dbReference>
<sequence length="541" mass="57015">MEDAMRQYIELVEEADPSFLFDDDDEGEAVAATPPPGSATSAGGGSIFDAIRDGRPLAPFLPAHANAVDEESGLSALHLAVDSENEGAVELLLAARALPDAVDPQRSTPLHYAALLGSVSLVNLLLGAGSDPAMVDDDGKTPSTLAQREGHKEVAKKLLVALAAPAVSDGLLPGRLPTVDLAAWLHGDTDTREALALAFDEAFRNWGFCSVRGYEELLPEAVITEARTQAVEFFKLPVDEKRRLARVDGVVGYLGPGEETVSDSVGAEAKVGKAQGDPTAKPPVKAAADPVESLNLPAYQEAGITWEAATAAASCPWRAASYLPMSPTGFGPAAVAYFEGVTKLMLELNQLMEAALNLPRDHMHAPFERPGTLLRFAYYPPQPPNGGAASATAPGLRYGEHTDYDGFTILQRDGDDGLSGGLEIELSDGTWAPVPSLPGHLTINIGDLFARWTNDRWRATRHRVTLPKGTAAAAGRLSVVYFTGPHPDTVVSCLPSTKCKCLSGGPQYPPFKAGDHVRMKMLAATAAAREGTANGEGGTLV</sequence>
<gene>
    <name evidence="5" type="ORF">Ctob_000297</name>
</gene>
<proteinExistence type="predicted"/>
<comment type="caution">
    <text evidence="5">The sequence shown here is derived from an EMBL/GenBank/DDBJ whole genome shotgun (WGS) entry which is preliminary data.</text>
</comment>
<dbReference type="InterPro" id="IPR002110">
    <property type="entry name" value="Ankyrin_rpt"/>
</dbReference>
<dbReference type="SUPFAM" id="SSF51197">
    <property type="entry name" value="Clavaminate synthase-like"/>
    <property type="match status" value="1"/>
</dbReference>
<dbReference type="InterPro" id="IPR005123">
    <property type="entry name" value="Oxoglu/Fe-dep_dioxygenase_dom"/>
</dbReference>
<keyword evidence="1" id="KW-0040">ANK repeat</keyword>
<feature type="repeat" description="ANK" evidence="1">
    <location>
        <begin position="72"/>
        <end position="104"/>
    </location>
</feature>
<dbReference type="InterPro" id="IPR036770">
    <property type="entry name" value="Ankyrin_rpt-contain_sf"/>
</dbReference>
<dbReference type="AlphaFoldDB" id="A0A0M0J838"/>
<dbReference type="Pfam" id="PF12796">
    <property type="entry name" value="Ank_2"/>
    <property type="match status" value="1"/>
</dbReference>
<feature type="domain" description="ACB" evidence="3">
    <location>
        <begin position="1"/>
        <end position="21"/>
    </location>
</feature>
<dbReference type="SMART" id="SM00248">
    <property type="entry name" value="ANK"/>
    <property type="match status" value="3"/>
</dbReference>
<evidence type="ECO:0000313" key="6">
    <source>
        <dbReference type="Proteomes" id="UP000037460"/>
    </source>
</evidence>
<dbReference type="Gene3D" id="2.60.120.330">
    <property type="entry name" value="B-lactam Antibiotic, Isopenicillin N Synthase, Chain"/>
    <property type="match status" value="1"/>
</dbReference>
<feature type="domain" description="Fe2OG dioxygenase" evidence="4">
    <location>
        <begin position="366"/>
        <end position="485"/>
    </location>
</feature>
<dbReference type="InterPro" id="IPR044861">
    <property type="entry name" value="IPNS-like_FE2OG_OXY"/>
</dbReference>
<dbReference type="Pfam" id="PF03171">
    <property type="entry name" value="2OG-FeII_Oxy"/>
    <property type="match status" value="1"/>
</dbReference>
<accession>A0A0M0J838</accession>
<dbReference type="PROSITE" id="PS50297">
    <property type="entry name" value="ANK_REP_REGION"/>
    <property type="match status" value="1"/>
</dbReference>
<dbReference type="InterPro" id="IPR026992">
    <property type="entry name" value="DIOX_N"/>
</dbReference>
<evidence type="ECO:0000256" key="1">
    <source>
        <dbReference type="PROSITE-ProRule" id="PRU00023"/>
    </source>
</evidence>
<dbReference type="PANTHER" id="PTHR47990">
    <property type="entry name" value="2-OXOGLUTARATE (2OG) AND FE(II)-DEPENDENT OXYGENASE SUPERFAMILY PROTEIN-RELATED"/>
    <property type="match status" value="1"/>
</dbReference>
<keyword evidence="6" id="KW-1185">Reference proteome</keyword>
<dbReference type="PROSITE" id="PS50088">
    <property type="entry name" value="ANK_REPEAT"/>
    <property type="match status" value="2"/>
</dbReference>
<dbReference type="InterPro" id="IPR027443">
    <property type="entry name" value="IPNS-like_sf"/>
</dbReference>